<reference evidence="2" key="1">
    <citation type="submission" date="2019-03" db="EMBL/GenBank/DDBJ databases">
        <title>Identification of a transferable multidrug resistance plasmid carrying novel macrolide-clindamycin resistance gene erm(50) in Cutibacterium acnes.</title>
        <authorList>
            <person name="Aoki S."/>
            <person name="Nakase K."/>
            <person name="Nakaminami H."/>
            <person name="Wajima T."/>
            <person name="Hayashi N."/>
            <person name="Noguchi N."/>
        </authorList>
    </citation>
    <scope>NUCLEOTIDE SEQUENCE</scope>
    <source>
        <strain evidence="2">TP-CU389</strain>
        <plasmid evidence="2">pTZC1</plasmid>
    </source>
</reference>
<gene>
    <name evidence="2" type="primary">TPCUP00023</name>
</gene>
<protein>
    <submittedName>
        <fullName evidence="2">Uncharacterized protein</fullName>
    </submittedName>
</protein>
<proteinExistence type="predicted"/>
<organism evidence="2">
    <name type="scientific">Cutibacterium acnes</name>
    <name type="common">Propionibacterium acnes</name>
    <dbReference type="NCBI Taxonomy" id="1747"/>
    <lineage>
        <taxon>Bacteria</taxon>
        <taxon>Bacillati</taxon>
        <taxon>Actinomycetota</taxon>
        <taxon>Actinomycetes</taxon>
        <taxon>Propionibacteriales</taxon>
        <taxon>Propionibacteriaceae</taxon>
        <taxon>Cutibacterium</taxon>
    </lineage>
</organism>
<evidence type="ECO:0000313" key="2">
    <source>
        <dbReference type="EMBL" id="BBJ25238.1"/>
    </source>
</evidence>
<dbReference type="GeneID" id="85154893"/>
<evidence type="ECO:0000256" key="1">
    <source>
        <dbReference type="SAM" id="MobiDB-lite"/>
    </source>
</evidence>
<accession>A0A5K7U7E6</accession>
<dbReference type="RefSeq" id="WP_176453840.1">
    <property type="nucleotide sequence ID" value="NZ_AP026713.1"/>
</dbReference>
<keyword evidence="2" id="KW-0614">Plasmid</keyword>
<dbReference type="AlphaFoldDB" id="A0A5K7U7E6"/>
<feature type="region of interest" description="Disordered" evidence="1">
    <location>
        <begin position="264"/>
        <end position="285"/>
    </location>
</feature>
<name>A0A5K7U7E6_CUTAC</name>
<sequence>MTETVPDPIAQAITALTDAARRRRVVGAGTPSEHTEPDDFAGIACHVLTAVAANIGSVDELLAGRPGSWEAALIRQVVEGTAGTDDRDLLAWRTEPVRLALDVEAVFEDFGLYQLYEDAAEELGRRVDAAADALWEAVATAEERDRLAALQADMPQLGGPEWDSDPDRVTAMYEEAGKIIKAVEERAAESAHPLAATLIEARRAADAVEARWEQDQADYAEAYKETVGRLLAERGVSVVVEVSVNQVLDVPEWDELADELENTARSATPLPMTGTAPDWSGGTPADALRRAGLTYLDRANDQ</sequence>
<dbReference type="EMBL" id="LC473083">
    <property type="protein sequence ID" value="BBJ25238.1"/>
    <property type="molecule type" value="Genomic_DNA"/>
</dbReference>
<geneLocation type="plasmid" evidence="2">
    <name>pTZC1</name>
</geneLocation>